<dbReference type="EMBL" id="JAUSVY010000003">
    <property type="protein sequence ID" value="MDQ0504988.1"/>
    <property type="molecule type" value="Genomic_DNA"/>
</dbReference>
<evidence type="ECO:0000313" key="7">
    <source>
        <dbReference type="EMBL" id="MDQ0504988.1"/>
    </source>
</evidence>
<dbReference type="SUPFAM" id="SSF53213">
    <property type="entry name" value="LigB-like"/>
    <property type="match status" value="1"/>
</dbReference>
<dbReference type="InterPro" id="IPR004183">
    <property type="entry name" value="Xdiol_dOase_suB"/>
</dbReference>
<reference evidence="7 8" key="1">
    <citation type="submission" date="2023-07" db="EMBL/GenBank/DDBJ databases">
        <title>Genomic Encyclopedia of Type Strains, Phase IV (KMG-IV): sequencing the most valuable type-strain genomes for metagenomic binning, comparative biology and taxonomic classification.</title>
        <authorList>
            <person name="Goeker M."/>
        </authorList>
    </citation>
    <scope>NUCLEOTIDE SEQUENCE [LARGE SCALE GENOMIC DNA]</scope>
    <source>
        <strain evidence="7 8">DSM 3770</strain>
    </source>
</reference>
<keyword evidence="8" id="KW-1185">Reference proteome</keyword>
<dbReference type="PANTHER" id="PTHR30096">
    <property type="entry name" value="4,5-DOPA DIOXYGENASE EXTRADIOL-LIKE PROTEIN"/>
    <property type="match status" value="1"/>
</dbReference>
<gene>
    <name evidence="7" type="ORF">QOZ94_001770</name>
</gene>
<proteinExistence type="inferred from homology"/>
<evidence type="ECO:0000256" key="4">
    <source>
        <dbReference type="ARBA" id="ARBA00022833"/>
    </source>
</evidence>
<accession>A0ABU0LD22</accession>
<keyword evidence="7" id="KW-0223">Dioxygenase</keyword>
<dbReference type="Gene3D" id="3.40.830.10">
    <property type="entry name" value="LigB-like"/>
    <property type="match status" value="1"/>
</dbReference>
<dbReference type="GO" id="GO:0051213">
    <property type="term" value="F:dioxygenase activity"/>
    <property type="evidence" value="ECO:0007669"/>
    <property type="project" value="UniProtKB-KW"/>
</dbReference>
<dbReference type="PIRSF" id="PIRSF006157">
    <property type="entry name" value="Doxgns_DODA"/>
    <property type="match status" value="1"/>
</dbReference>
<evidence type="ECO:0000256" key="3">
    <source>
        <dbReference type="ARBA" id="ARBA00022723"/>
    </source>
</evidence>
<evidence type="ECO:0000256" key="5">
    <source>
        <dbReference type="ARBA" id="ARBA00023002"/>
    </source>
</evidence>
<comment type="cofactor">
    <cofactor evidence="1">
        <name>Zn(2+)</name>
        <dbReference type="ChEBI" id="CHEBI:29105"/>
    </cofactor>
</comment>
<keyword evidence="3" id="KW-0479">Metal-binding</keyword>
<dbReference type="RefSeq" id="WP_237344637.1">
    <property type="nucleotide sequence ID" value="NZ_JABWGX010000005.1"/>
</dbReference>
<sequence>MSTPHGSFSAGTTTATADRRWPTLFLAHGGGPWPFMAPSADPAARWDGLGQYLKGLDAALGGRPKAVLVISGHWEESRPTVNTAPHPGMLFDYYGFPADTYRLSYPAPGSPTLAARVRGLLEGAGIATGEDDARGYDHGVFIPFMLVYPAADVPLVQLSLQRELDPKAHLALGRALAPLRDEGVLIVGSGMSFHNLRAFYSPDPRVAAASEAFDAWLTDAVEDKDPAAREAKLAAWASAPAALAAHPRSEHLVPLFVAAGAAGADIGRRTFHDHIFGKAYSGFQFG</sequence>
<dbReference type="Pfam" id="PF02900">
    <property type="entry name" value="LigB"/>
    <property type="match status" value="1"/>
</dbReference>
<protein>
    <submittedName>
        <fullName evidence="7">Aromatic ring-opening dioxygenase catalytic subunit (LigB family)</fullName>
    </submittedName>
</protein>
<evidence type="ECO:0000313" key="8">
    <source>
        <dbReference type="Proteomes" id="UP001241747"/>
    </source>
</evidence>
<evidence type="ECO:0000259" key="6">
    <source>
        <dbReference type="Pfam" id="PF02900"/>
    </source>
</evidence>
<keyword evidence="4" id="KW-0862">Zinc</keyword>
<dbReference type="CDD" id="cd07363">
    <property type="entry name" value="45_DOPA_Dioxygenase"/>
    <property type="match status" value="1"/>
</dbReference>
<keyword evidence="5" id="KW-0560">Oxidoreductase</keyword>
<name>A0ABU0LD22_XANAG</name>
<comment type="caution">
    <text evidence="7">The sequence shown here is derived from an EMBL/GenBank/DDBJ whole genome shotgun (WGS) entry which is preliminary data.</text>
</comment>
<evidence type="ECO:0000256" key="2">
    <source>
        <dbReference type="ARBA" id="ARBA00007581"/>
    </source>
</evidence>
<comment type="similarity">
    <text evidence="2">Belongs to the DODA-type extradiol aromatic ring-opening dioxygenase family.</text>
</comment>
<dbReference type="PANTHER" id="PTHR30096:SF0">
    <property type="entry name" value="4,5-DOPA DIOXYGENASE EXTRADIOL-LIKE PROTEIN"/>
    <property type="match status" value="1"/>
</dbReference>
<dbReference type="InterPro" id="IPR014436">
    <property type="entry name" value="Extradiol_dOase_DODA"/>
</dbReference>
<dbReference type="Proteomes" id="UP001241747">
    <property type="component" value="Unassembled WGS sequence"/>
</dbReference>
<organism evidence="7 8">
    <name type="scientific">Xanthobacter agilis</name>
    <dbReference type="NCBI Taxonomy" id="47492"/>
    <lineage>
        <taxon>Bacteria</taxon>
        <taxon>Pseudomonadati</taxon>
        <taxon>Pseudomonadota</taxon>
        <taxon>Alphaproteobacteria</taxon>
        <taxon>Hyphomicrobiales</taxon>
        <taxon>Xanthobacteraceae</taxon>
        <taxon>Xanthobacter</taxon>
    </lineage>
</organism>
<feature type="domain" description="Extradiol ring-cleavage dioxygenase class III enzyme subunit B" evidence="6">
    <location>
        <begin position="56"/>
        <end position="268"/>
    </location>
</feature>
<evidence type="ECO:0000256" key="1">
    <source>
        <dbReference type="ARBA" id="ARBA00001947"/>
    </source>
</evidence>